<evidence type="ECO:0000313" key="3">
    <source>
        <dbReference type="Proteomes" id="UP001597045"/>
    </source>
</evidence>
<evidence type="ECO:0000259" key="1">
    <source>
        <dbReference type="SMART" id="SM00857"/>
    </source>
</evidence>
<gene>
    <name evidence="2" type="ORF">ACFQ1S_41330</name>
</gene>
<feature type="non-terminal residue" evidence="2">
    <location>
        <position position="126"/>
    </location>
</feature>
<sequence length="126" mass="14290">MSTGSIARLRTMKAMPVLRGFRYLRASHDEQGREASVESQEIEGEEFFEEFGIEYAGTFCDNDLSASPYATEARPAFERMRAALEAGEGNLVWTFDHARMQRDMGVYVALRDLLKDVGCYWAYGGR</sequence>
<protein>
    <submittedName>
        <fullName evidence="2">Recombinase family protein</fullName>
    </submittedName>
</protein>
<comment type="caution">
    <text evidence="2">The sequence shown here is derived from an EMBL/GenBank/DDBJ whole genome shotgun (WGS) entry which is preliminary data.</text>
</comment>
<evidence type="ECO:0000313" key="2">
    <source>
        <dbReference type="EMBL" id="MFD1051543.1"/>
    </source>
</evidence>
<dbReference type="EMBL" id="JBHTIS010003676">
    <property type="protein sequence ID" value="MFD1051543.1"/>
    <property type="molecule type" value="Genomic_DNA"/>
</dbReference>
<dbReference type="InterPro" id="IPR036162">
    <property type="entry name" value="Resolvase-like_N_sf"/>
</dbReference>
<organism evidence="2 3">
    <name type="scientific">Kibdelosporangium lantanae</name>
    <dbReference type="NCBI Taxonomy" id="1497396"/>
    <lineage>
        <taxon>Bacteria</taxon>
        <taxon>Bacillati</taxon>
        <taxon>Actinomycetota</taxon>
        <taxon>Actinomycetes</taxon>
        <taxon>Pseudonocardiales</taxon>
        <taxon>Pseudonocardiaceae</taxon>
        <taxon>Kibdelosporangium</taxon>
    </lineage>
</organism>
<dbReference type="Pfam" id="PF00239">
    <property type="entry name" value="Resolvase"/>
    <property type="match status" value="1"/>
</dbReference>
<keyword evidence="3" id="KW-1185">Reference proteome</keyword>
<feature type="domain" description="Resolvase/invertase-type recombinase catalytic" evidence="1">
    <location>
        <begin position="20"/>
        <end position="126"/>
    </location>
</feature>
<proteinExistence type="predicted"/>
<dbReference type="InterPro" id="IPR006119">
    <property type="entry name" value="Resolv_N"/>
</dbReference>
<name>A0ABW3MLP0_9PSEU</name>
<dbReference type="SUPFAM" id="SSF53041">
    <property type="entry name" value="Resolvase-like"/>
    <property type="match status" value="1"/>
</dbReference>
<dbReference type="SMART" id="SM00857">
    <property type="entry name" value="Resolvase"/>
    <property type="match status" value="1"/>
</dbReference>
<reference evidence="3" key="1">
    <citation type="journal article" date="2019" name="Int. J. Syst. Evol. Microbiol.">
        <title>The Global Catalogue of Microorganisms (GCM) 10K type strain sequencing project: providing services to taxonomists for standard genome sequencing and annotation.</title>
        <authorList>
            <consortium name="The Broad Institute Genomics Platform"/>
            <consortium name="The Broad Institute Genome Sequencing Center for Infectious Disease"/>
            <person name="Wu L."/>
            <person name="Ma J."/>
        </authorList>
    </citation>
    <scope>NUCLEOTIDE SEQUENCE [LARGE SCALE GENOMIC DNA]</scope>
    <source>
        <strain evidence="3">JCM 31486</strain>
    </source>
</reference>
<dbReference type="Gene3D" id="3.40.50.1390">
    <property type="entry name" value="Resolvase, N-terminal catalytic domain"/>
    <property type="match status" value="1"/>
</dbReference>
<dbReference type="Proteomes" id="UP001597045">
    <property type="component" value="Unassembled WGS sequence"/>
</dbReference>
<accession>A0ABW3MLP0</accession>
<dbReference type="CDD" id="cd00338">
    <property type="entry name" value="Ser_Recombinase"/>
    <property type="match status" value="1"/>
</dbReference>